<keyword evidence="1" id="KW-1133">Transmembrane helix</keyword>
<keyword evidence="1" id="KW-0812">Transmembrane</keyword>
<feature type="transmembrane region" description="Helical" evidence="1">
    <location>
        <begin position="12"/>
        <end position="34"/>
    </location>
</feature>
<proteinExistence type="predicted"/>
<sequence>MDISRLFNMHFLGFQVILNILLKITFILLIWMALSIGFSVTLVVFFCVLLCQVLALIFALYLVFNQQERIRVVYVTSEQNGVSMTEPSLTRETLKRHDLPYQLRKERQRKYY</sequence>
<accession>A0A1I7WJR6</accession>
<keyword evidence="2" id="KW-1185">Reference proteome</keyword>
<name>A0A1I7WJR6_HETBA</name>
<evidence type="ECO:0000313" key="3">
    <source>
        <dbReference type="WBParaSite" id="Hba_05211"/>
    </source>
</evidence>
<reference evidence="3" key="1">
    <citation type="submission" date="2016-11" db="UniProtKB">
        <authorList>
            <consortium name="WormBaseParasite"/>
        </authorList>
    </citation>
    <scope>IDENTIFICATION</scope>
</reference>
<feature type="transmembrane region" description="Helical" evidence="1">
    <location>
        <begin position="40"/>
        <end position="64"/>
    </location>
</feature>
<dbReference type="AlphaFoldDB" id="A0A1I7WJR6"/>
<protein>
    <submittedName>
        <fullName evidence="3">E3 ubiquitin-protein ligase</fullName>
    </submittedName>
</protein>
<evidence type="ECO:0000313" key="2">
    <source>
        <dbReference type="Proteomes" id="UP000095283"/>
    </source>
</evidence>
<dbReference type="WBParaSite" id="Hba_05211">
    <property type="protein sequence ID" value="Hba_05211"/>
    <property type="gene ID" value="Hba_05211"/>
</dbReference>
<dbReference type="Proteomes" id="UP000095283">
    <property type="component" value="Unplaced"/>
</dbReference>
<evidence type="ECO:0000256" key="1">
    <source>
        <dbReference type="SAM" id="Phobius"/>
    </source>
</evidence>
<keyword evidence="1" id="KW-0472">Membrane</keyword>
<organism evidence="2 3">
    <name type="scientific">Heterorhabditis bacteriophora</name>
    <name type="common">Entomopathogenic nematode worm</name>
    <dbReference type="NCBI Taxonomy" id="37862"/>
    <lineage>
        <taxon>Eukaryota</taxon>
        <taxon>Metazoa</taxon>
        <taxon>Ecdysozoa</taxon>
        <taxon>Nematoda</taxon>
        <taxon>Chromadorea</taxon>
        <taxon>Rhabditida</taxon>
        <taxon>Rhabditina</taxon>
        <taxon>Rhabditomorpha</taxon>
        <taxon>Strongyloidea</taxon>
        <taxon>Heterorhabditidae</taxon>
        <taxon>Heterorhabditis</taxon>
    </lineage>
</organism>